<evidence type="ECO:0000256" key="1">
    <source>
        <dbReference type="SAM" id="MobiDB-lite"/>
    </source>
</evidence>
<accession>A0A5C6YX27</accession>
<sequence length="106" mass="11925">MKKEKNDTESKNYEGYPTYPPSEDIYNKEKEETELNPEDPSKSKTPNEAEGTPNEKGFKDDKSGNDLDVPGSELDDQQESVGSEDEENNYYSLGGDNHNDLDEDKG</sequence>
<reference evidence="2 3" key="1">
    <citation type="submission" date="2019-08" db="EMBL/GenBank/DDBJ databases">
        <title>Genome of Aequorivita antarctica SW49 (type strain).</title>
        <authorList>
            <person name="Bowman J.P."/>
        </authorList>
    </citation>
    <scope>NUCLEOTIDE SEQUENCE [LARGE SCALE GENOMIC DNA]</scope>
    <source>
        <strain evidence="2 3">SW49</strain>
    </source>
</reference>
<dbReference type="Proteomes" id="UP000321497">
    <property type="component" value="Unassembled WGS sequence"/>
</dbReference>
<feature type="compositionally biased region" description="Basic and acidic residues" evidence="1">
    <location>
        <begin position="97"/>
        <end position="106"/>
    </location>
</feature>
<feature type="compositionally biased region" description="Basic and acidic residues" evidence="1">
    <location>
        <begin position="25"/>
        <end position="47"/>
    </location>
</feature>
<dbReference type="OrthoDB" id="680877at2"/>
<gene>
    <name evidence="2" type="ORF">ESU54_13765</name>
</gene>
<dbReference type="RefSeq" id="WP_111844803.1">
    <property type="nucleotide sequence ID" value="NZ_UEGI01000009.1"/>
</dbReference>
<name>A0A5C6YX27_9FLAO</name>
<evidence type="ECO:0000313" key="2">
    <source>
        <dbReference type="EMBL" id="TXD72116.1"/>
    </source>
</evidence>
<evidence type="ECO:0000313" key="3">
    <source>
        <dbReference type="Proteomes" id="UP000321497"/>
    </source>
</evidence>
<organism evidence="2 3">
    <name type="scientific">Aequorivita antarctica</name>
    <dbReference type="NCBI Taxonomy" id="153266"/>
    <lineage>
        <taxon>Bacteria</taxon>
        <taxon>Pseudomonadati</taxon>
        <taxon>Bacteroidota</taxon>
        <taxon>Flavobacteriia</taxon>
        <taxon>Flavobacteriales</taxon>
        <taxon>Flavobacteriaceae</taxon>
        <taxon>Aequorivita</taxon>
    </lineage>
</organism>
<proteinExistence type="predicted"/>
<feature type="region of interest" description="Disordered" evidence="1">
    <location>
        <begin position="1"/>
        <end position="106"/>
    </location>
</feature>
<dbReference type="AlphaFoldDB" id="A0A5C6YX27"/>
<feature type="compositionally biased region" description="Basic and acidic residues" evidence="1">
    <location>
        <begin position="1"/>
        <end position="12"/>
    </location>
</feature>
<keyword evidence="3" id="KW-1185">Reference proteome</keyword>
<dbReference type="EMBL" id="VORT01000010">
    <property type="protein sequence ID" value="TXD72116.1"/>
    <property type="molecule type" value="Genomic_DNA"/>
</dbReference>
<feature type="compositionally biased region" description="Basic and acidic residues" evidence="1">
    <location>
        <begin position="56"/>
        <end position="65"/>
    </location>
</feature>
<feature type="compositionally biased region" description="Acidic residues" evidence="1">
    <location>
        <begin position="73"/>
        <end position="88"/>
    </location>
</feature>
<protein>
    <submittedName>
        <fullName evidence="2">Uncharacterized protein</fullName>
    </submittedName>
</protein>
<comment type="caution">
    <text evidence="2">The sequence shown here is derived from an EMBL/GenBank/DDBJ whole genome shotgun (WGS) entry which is preliminary data.</text>
</comment>